<dbReference type="Proteomes" id="UP001159428">
    <property type="component" value="Unassembled WGS sequence"/>
</dbReference>
<dbReference type="SUPFAM" id="SSF117773">
    <property type="entry name" value="GTF2I-like repeat"/>
    <property type="match status" value="1"/>
</dbReference>
<dbReference type="Gene3D" id="3.90.1460.10">
    <property type="entry name" value="GTF2I-like"/>
    <property type="match status" value="1"/>
</dbReference>
<gene>
    <name evidence="1" type="ORF">PMEA_00020586</name>
</gene>
<evidence type="ECO:0000313" key="2">
    <source>
        <dbReference type="Proteomes" id="UP001159428"/>
    </source>
</evidence>
<dbReference type="InterPro" id="IPR036647">
    <property type="entry name" value="GTF2I-like_rpt_sf"/>
</dbReference>
<evidence type="ECO:0000313" key="1">
    <source>
        <dbReference type="EMBL" id="CAH3143515.1"/>
    </source>
</evidence>
<proteinExistence type="predicted"/>
<comment type="caution">
    <text evidence="1">The sequence shown here is derived from an EMBL/GenBank/DDBJ whole genome shotgun (WGS) entry which is preliminary data.</text>
</comment>
<protein>
    <submittedName>
        <fullName evidence="1">Uncharacterized protein</fullName>
    </submittedName>
</protein>
<accession>A0AAU9XBV9</accession>
<sequence length="72" mass="8247">MFKFKSHFGGADNKDVTYKDITALFNQKYSQMVGKPSRVPYLKGGFEVEGLPEDLPFSEAFHVWRDANEENS</sequence>
<reference evidence="1 2" key="1">
    <citation type="submission" date="2022-05" db="EMBL/GenBank/DDBJ databases">
        <authorList>
            <consortium name="Genoscope - CEA"/>
            <person name="William W."/>
        </authorList>
    </citation>
    <scope>NUCLEOTIDE SEQUENCE [LARGE SCALE GENOMIC DNA]</scope>
</reference>
<keyword evidence="2" id="KW-1185">Reference proteome</keyword>
<dbReference type="AlphaFoldDB" id="A0AAU9XBV9"/>
<dbReference type="EMBL" id="CALNXJ010000038">
    <property type="protein sequence ID" value="CAH3143515.1"/>
    <property type="molecule type" value="Genomic_DNA"/>
</dbReference>
<organism evidence="1 2">
    <name type="scientific">Pocillopora meandrina</name>
    <dbReference type="NCBI Taxonomy" id="46732"/>
    <lineage>
        <taxon>Eukaryota</taxon>
        <taxon>Metazoa</taxon>
        <taxon>Cnidaria</taxon>
        <taxon>Anthozoa</taxon>
        <taxon>Hexacorallia</taxon>
        <taxon>Scleractinia</taxon>
        <taxon>Astrocoeniina</taxon>
        <taxon>Pocilloporidae</taxon>
        <taxon>Pocillopora</taxon>
    </lineage>
</organism>
<name>A0AAU9XBV9_9CNID</name>